<dbReference type="EMBL" id="BMOU01000001">
    <property type="protein sequence ID" value="GGN87251.1"/>
    <property type="molecule type" value="Genomic_DNA"/>
</dbReference>
<comment type="similarity">
    <text evidence="1">Belongs to the bacterial solute-binding protein 1 family. WtpA subfamily.</text>
</comment>
<dbReference type="GO" id="GO:0015689">
    <property type="term" value="P:molybdate ion transport"/>
    <property type="evidence" value="ECO:0007669"/>
    <property type="project" value="TreeGrafter"/>
</dbReference>
<proteinExistence type="inferred from homology"/>
<sequence>MRTLVAGSLQAACKSLQRATGPQLAVEAHGSVHAARLVADGKRDPHVLALADPELFERLLSTPWYAVVASNELVLAYNPETPGGRLVAEAESWTAPLGRADVSLGRTDPDLDPLGYRTIFALELAARRRDDPDLVDEVLSPDQRYPETQLLAQFETGSVDAAVVYRSMAIERDYPFRELPPAVDLGDPAHADAYADVQYELPDGTVARGAPIEYAATRRADDDETKRAFETLLAGEWLRDHGFVVHDQYPRMEGDVPNGLRG</sequence>
<dbReference type="InterPro" id="IPR050682">
    <property type="entry name" value="ModA/WtpA"/>
</dbReference>
<name>A0A830GIR6_9EURY</name>
<evidence type="ECO:0000256" key="1">
    <source>
        <dbReference type="ARBA" id="ARBA00009438"/>
    </source>
</evidence>
<dbReference type="Proteomes" id="UP000605784">
    <property type="component" value="Unassembled WGS sequence"/>
</dbReference>
<dbReference type="CDD" id="cd13540">
    <property type="entry name" value="PBP2_ModA_WtpA"/>
    <property type="match status" value="1"/>
</dbReference>
<organism evidence="2 3">
    <name type="scientific">Haloarcula pellucida</name>
    <dbReference type="NCBI Taxonomy" id="1427151"/>
    <lineage>
        <taxon>Archaea</taxon>
        <taxon>Methanobacteriati</taxon>
        <taxon>Methanobacteriota</taxon>
        <taxon>Stenosarchaea group</taxon>
        <taxon>Halobacteria</taxon>
        <taxon>Halobacteriales</taxon>
        <taxon>Haloarculaceae</taxon>
        <taxon>Haloarcula</taxon>
    </lineage>
</organism>
<dbReference type="SUPFAM" id="SSF53850">
    <property type="entry name" value="Periplasmic binding protein-like II"/>
    <property type="match status" value="1"/>
</dbReference>
<protein>
    <submittedName>
        <fullName evidence="2">ABC transporter substrate-binding protein</fullName>
    </submittedName>
</protein>
<reference evidence="2" key="1">
    <citation type="journal article" date="2014" name="Int. J. Syst. Evol. Microbiol.">
        <title>Complete genome sequence of Corynebacterium casei LMG S-19264T (=DSM 44701T), isolated from a smear-ripened cheese.</title>
        <authorList>
            <consortium name="US DOE Joint Genome Institute (JGI-PGF)"/>
            <person name="Walter F."/>
            <person name="Albersmeier A."/>
            <person name="Kalinowski J."/>
            <person name="Ruckert C."/>
        </authorList>
    </citation>
    <scope>NUCLEOTIDE SEQUENCE</scope>
    <source>
        <strain evidence="2">JCM 17820</strain>
    </source>
</reference>
<accession>A0A830GIR6</accession>
<dbReference type="PANTHER" id="PTHR30632:SF16">
    <property type="entry name" value="MOLYBDATE_TUNGSTATE-BINDING PROTEIN WTPA"/>
    <property type="match status" value="1"/>
</dbReference>
<dbReference type="Pfam" id="PF13531">
    <property type="entry name" value="SBP_bac_11"/>
    <property type="match status" value="1"/>
</dbReference>
<evidence type="ECO:0000313" key="2">
    <source>
        <dbReference type="EMBL" id="GGN87251.1"/>
    </source>
</evidence>
<comment type="caution">
    <text evidence="2">The sequence shown here is derived from an EMBL/GenBank/DDBJ whole genome shotgun (WGS) entry which is preliminary data.</text>
</comment>
<evidence type="ECO:0000313" key="3">
    <source>
        <dbReference type="Proteomes" id="UP000605784"/>
    </source>
</evidence>
<reference evidence="2" key="2">
    <citation type="submission" date="2020-09" db="EMBL/GenBank/DDBJ databases">
        <authorList>
            <person name="Sun Q."/>
            <person name="Ohkuma M."/>
        </authorList>
    </citation>
    <scope>NUCLEOTIDE SEQUENCE</scope>
    <source>
        <strain evidence="2">JCM 17820</strain>
    </source>
</reference>
<dbReference type="GO" id="GO:0030973">
    <property type="term" value="F:molybdate ion binding"/>
    <property type="evidence" value="ECO:0007669"/>
    <property type="project" value="TreeGrafter"/>
</dbReference>
<gene>
    <name evidence="2" type="ORF">GCM10009030_05730</name>
</gene>
<dbReference type="PANTHER" id="PTHR30632">
    <property type="entry name" value="MOLYBDATE-BINDING PERIPLASMIC PROTEIN"/>
    <property type="match status" value="1"/>
</dbReference>
<keyword evidence="3" id="KW-1185">Reference proteome</keyword>
<dbReference type="Gene3D" id="3.40.190.10">
    <property type="entry name" value="Periplasmic binding protein-like II"/>
    <property type="match status" value="2"/>
</dbReference>
<dbReference type="AlphaFoldDB" id="A0A830GIR6"/>